<proteinExistence type="evidence at transcript level"/>
<protein>
    <submittedName>
        <fullName evidence="1">ARM repeat superfamily protein</fullName>
    </submittedName>
</protein>
<dbReference type="Gene3D" id="1.25.10.10">
    <property type="entry name" value="Leucine-rich Repeat Variant"/>
    <property type="match status" value="1"/>
</dbReference>
<dbReference type="SUPFAM" id="SSF48371">
    <property type="entry name" value="ARM repeat"/>
    <property type="match status" value="1"/>
</dbReference>
<feature type="non-terminal residue" evidence="1">
    <location>
        <position position="1"/>
    </location>
</feature>
<reference evidence="1" key="1">
    <citation type="journal article" date="2014" name="Nat. Commun.">
        <title>Resolution of deep angiosperm phylogeny using conserved nuclear genes and estimates of early divergence times.</title>
        <authorList>
            <person name="Zeng L."/>
            <person name="Zhang Q."/>
            <person name="Sun R."/>
            <person name="Kong H."/>
            <person name="Zhang N."/>
            <person name="Ma H."/>
        </authorList>
    </citation>
    <scope>NUCLEOTIDE SEQUENCE</scope>
</reference>
<dbReference type="Pfam" id="PF10508">
    <property type="entry name" value="Proteasom_PSMB"/>
    <property type="match status" value="1"/>
</dbReference>
<name>A0A097PSD3_CABCA</name>
<dbReference type="InterPro" id="IPR011989">
    <property type="entry name" value="ARM-like"/>
</dbReference>
<dbReference type="InterPro" id="IPR019538">
    <property type="entry name" value="PSMD5"/>
</dbReference>
<dbReference type="AlphaFoldDB" id="A0A097PSD3"/>
<feature type="non-terminal residue" evidence="1">
    <location>
        <position position="315"/>
    </location>
</feature>
<dbReference type="PANTHER" id="PTHR13554:SF10">
    <property type="entry name" value="26S PROTEASOME NON-ATPASE REGULATORY SUBUNIT 5"/>
    <property type="match status" value="1"/>
</dbReference>
<sequence length="315" mass="34046">SPLARIRIFSFTAKLFSISTVAASAVRRSGLLDVLVSEVNSSSDVLMTLSILEVLYELASTPHGSEYLLSSTLLQLLMSLIRTSEGSVLKSRAIVILGRLLSSMEDALSSISEILEDSDECINAIDAIGQIGASLKGAELLFALMVEHVIRTAFLRKGRATRLASLHALGSIVGEDRSTLSNPSEERLRKLIYETAAASSKLTPSGILHSVLQQDAEIRLAAYRVIAGLVVRPWFLLEVCLKGEFIDIITDETTKYGMEARHKCCVGLRDAIAAQPNPDDALLLAVGSKVQEAISRGPYLGNKEAQPVVIPAQRF</sequence>
<evidence type="ECO:0000313" key="1">
    <source>
        <dbReference type="EMBL" id="AIU50940.1"/>
    </source>
</evidence>
<organism evidence="1">
    <name type="scientific">Cabomba caroliniana</name>
    <name type="common">Carolina fanwort</name>
    <dbReference type="NCBI Taxonomy" id="4426"/>
    <lineage>
        <taxon>Eukaryota</taxon>
        <taxon>Viridiplantae</taxon>
        <taxon>Streptophyta</taxon>
        <taxon>Embryophyta</taxon>
        <taxon>Tracheophyta</taxon>
        <taxon>Spermatophyta</taxon>
        <taxon>Magnoliopsida</taxon>
        <taxon>Nymphaeales</taxon>
        <taxon>Cabombaceae</taxon>
        <taxon>Cabomba</taxon>
    </lineage>
</organism>
<accession>A0A097PSD3</accession>
<dbReference type="GO" id="GO:0043248">
    <property type="term" value="P:proteasome assembly"/>
    <property type="evidence" value="ECO:0007669"/>
    <property type="project" value="InterPro"/>
</dbReference>
<dbReference type="InterPro" id="IPR016024">
    <property type="entry name" value="ARM-type_fold"/>
</dbReference>
<dbReference type="GO" id="GO:0005829">
    <property type="term" value="C:cytosol"/>
    <property type="evidence" value="ECO:0007669"/>
    <property type="project" value="TreeGrafter"/>
</dbReference>
<dbReference type="EMBL" id="KM400308">
    <property type="protein sequence ID" value="AIU50940.1"/>
    <property type="molecule type" value="mRNA"/>
</dbReference>
<dbReference type="PANTHER" id="PTHR13554">
    <property type="entry name" value="26S PROTEASOME NON-ATPASE REGULATORY SUBUNIT 5-RELATED"/>
    <property type="match status" value="1"/>
</dbReference>